<accession>A0A0P6XQS3</accession>
<sequence>MERLTLLGVKVDTLSIGELNHLVSGAINNGENILVANHNLHSIYLYHRDDKMKVFYQKADYIHIDGMPLVIWGRLLGHPLKPDQRVTYVDWIHPLMALAESKSFRVFYLGGKPGVAEQAVVILRSHYPNLQIQTHHGYFMEEEENKAVLNKIRDFQPNILMVGMGMPKQEHWVVDNLEKVSANVILTAGACFDYIAGVVPTPPRWMGRVGLEWLYRLLSEPRRLAKRYLVEPWALLPLAINDISKKLRL</sequence>
<keyword evidence="2 3" id="KW-0808">Transferase</keyword>
<dbReference type="PANTHER" id="PTHR34136">
    <property type="match status" value="1"/>
</dbReference>
<dbReference type="PATRIC" id="fig|360411.5.peg.3582"/>
<dbReference type="STRING" id="360411.AC812_03500"/>
<evidence type="ECO:0000313" key="3">
    <source>
        <dbReference type="EMBL" id="KPL77605.1"/>
    </source>
</evidence>
<comment type="caution">
    <text evidence="3">The sequence shown here is derived from an EMBL/GenBank/DDBJ whole genome shotgun (WGS) entry which is preliminary data.</text>
</comment>
<keyword evidence="1" id="KW-0328">Glycosyltransferase</keyword>
<keyword evidence="4" id="KW-1185">Reference proteome</keyword>
<reference evidence="3 4" key="1">
    <citation type="submission" date="2015-07" db="EMBL/GenBank/DDBJ databases">
        <title>Draft genome of Bellilinea caldifistulae DSM 17877.</title>
        <authorList>
            <person name="Hemp J."/>
            <person name="Ward L.M."/>
            <person name="Pace L.A."/>
            <person name="Fischer W.W."/>
        </authorList>
    </citation>
    <scope>NUCLEOTIDE SEQUENCE [LARGE SCALE GENOMIC DNA]</scope>
    <source>
        <strain evidence="3 4">GOMI-1</strain>
    </source>
</reference>
<dbReference type="Proteomes" id="UP000050514">
    <property type="component" value="Unassembled WGS sequence"/>
</dbReference>
<evidence type="ECO:0000313" key="4">
    <source>
        <dbReference type="Proteomes" id="UP000050514"/>
    </source>
</evidence>
<evidence type="ECO:0000256" key="2">
    <source>
        <dbReference type="ARBA" id="ARBA00022679"/>
    </source>
</evidence>
<gene>
    <name evidence="3" type="ORF">AC812_03500</name>
</gene>
<dbReference type="Pfam" id="PF03808">
    <property type="entry name" value="Glyco_tran_WecG"/>
    <property type="match status" value="1"/>
</dbReference>
<dbReference type="AlphaFoldDB" id="A0A0P6XQS3"/>
<evidence type="ECO:0000256" key="1">
    <source>
        <dbReference type="ARBA" id="ARBA00022676"/>
    </source>
</evidence>
<dbReference type="CDD" id="cd06533">
    <property type="entry name" value="Glyco_transf_WecG_TagA"/>
    <property type="match status" value="1"/>
</dbReference>
<dbReference type="InterPro" id="IPR004629">
    <property type="entry name" value="WecG_TagA_CpsF"/>
</dbReference>
<dbReference type="RefSeq" id="WP_061913582.1">
    <property type="nucleotide sequence ID" value="NZ_DF967971.1"/>
</dbReference>
<name>A0A0P6XQS3_9CHLR</name>
<dbReference type="EMBL" id="LGHJ01000009">
    <property type="protein sequence ID" value="KPL77605.1"/>
    <property type="molecule type" value="Genomic_DNA"/>
</dbReference>
<dbReference type="PANTHER" id="PTHR34136:SF1">
    <property type="entry name" value="UDP-N-ACETYL-D-MANNOSAMINURONIC ACID TRANSFERASE"/>
    <property type="match status" value="1"/>
</dbReference>
<proteinExistence type="predicted"/>
<organism evidence="3 4">
    <name type="scientific">Bellilinea caldifistulae</name>
    <dbReference type="NCBI Taxonomy" id="360411"/>
    <lineage>
        <taxon>Bacteria</taxon>
        <taxon>Bacillati</taxon>
        <taxon>Chloroflexota</taxon>
        <taxon>Anaerolineae</taxon>
        <taxon>Anaerolineales</taxon>
        <taxon>Anaerolineaceae</taxon>
        <taxon>Bellilinea</taxon>
    </lineage>
</organism>
<dbReference type="GO" id="GO:0016758">
    <property type="term" value="F:hexosyltransferase activity"/>
    <property type="evidence" value="ECO:0007669"/>
    <property type="project" value="TreeGrafter"/>
</dbReference>
<protein>
    <submittedName>
        <fullName evidence="3">Glycosyl transferase</fullName>
    </submittedName>
</protein>
<dbReference type="OrthoDB" id="9771846at2"/>
<dbReference type="NCBIfam" id="TIGR00696">
    <property type="entry name" value="wecG_tagA_cpsF"/>
    <property type="match status" value="1"/>
</dbReference>